<evidence type="ECO:0000313" key="8">
    <source>
        <dbReference type="EMBL" id="GFG36982.1"/>
    </source>
</evidence>
<evidence type="ECO:0000256" key="7">
    <source>
        <dbReference type="SAM" id="MobiDB-lite"/>
    </source>
</evidence>
<evidence type="ECO:0000256" key="6">
    <source>
        <dbReference type="RuleBase" id="RU368066"/>
    </source>
</evidence>
<organism evidence="8 9">
    <name type="scientific">Coptotermes formosanus</name>
    <name type="common">Formosan subterranean termite</name>
    <dbReference type="NCBI Taxonomy" id="36987"/>
    <lineage>
        <taxon>Eukaryota</taxon>
        <taxon>Metazoa</taxon>
        <taxon>Ecdysozoa</taxon>
        <taxon>Arthropoda</taxon>
        <taxon>Hexapoda</taxon>
        <taxon>Insecta</taxon>
        <taxon>Pterygota</taxon>
        <taxon>Neoptera</taxon>
        <taxon>Polyneoptera</taxon>
        <taxon>Dictyoptera</taxon>
        <taxon>Blattodea</taxon>
        <taxon>Blattoidea</taxon>
        <taxon>Termitoidae</taxon>
        <taxon>Rhinotermitidae</taxon>
        <taxon>Coptotermes</taxon>
    </lineage>
</organism>
<keyword evidence="5 6" id="KW-0472">Membrane</keyword>
<name>A0A6L2Q093_COPFO</name>
<evidence type="ECO:0000313" key="9">
    <source>
        <dbReference type="Proteomes" id="UP000502823"/>
    </source>
</evidence>
<feature type="transmembrane region" description="Helical" evidence="6">
    <location>
        <begin position="110"/>
        <end position="129"/>
    </location>
</feature>
<feature type="transmembrane region" description="Helical" evidence="6">
    <location>
        <begin position="264"/>
        <end position="287"/>
    </location>
</feature>
<feature type="transmembrane region" description="Helical" evidence="6">
    <location>
        <begin position="552"/>
        <end position="570"/>
    </location>
</feature>
<dbReference type="Pfam" id="PF04515">
    <property type="entry name" value="Choline_transpo"/>
    <property type="match status" value="1"/>
</dbReference>
<accession>A0A6L2Q093</accession>
<evidence type="ECO:0000256" key="5">
    <source>
        <dbReference type="ARBA" id="ARBA00023136"/>
    </source>
</evidence>
<proteinExistence type="inferred from homology"/>
<feature type="transmembrane region" description="Helical" evidence="6">
    <location>
        <begin position="307"/>
        <end position="327"/>
    </location>
</feature>
<feature type="transmembrane region" description="Helical" evidence="6">
    <location>
        <begin position="407"/>
        <end position="431"/>
    </location>
</feature>
<gene>
    <name evidence="8" type="ORF">Cfor_05403</name>
</gene>
<feature type="region of interest" description="Disordered" evidence="7">
    <location>
        <begin position="1"/>
        <end position="25"/>
    </location>
</feature>
<keyword evidence="3 6" id="KW-0812">Transmembrane</keyword>
<dbReference type="EMBL" id="BLKM01012573">
    <property type="protein sequence ID" value="GFG36982.1"/>
    <property type="molecule type" value="Genomic_DNA"/>
</dbReference>
<dbReference type="GO" id="GO:0022857">
    <property type="term" value="F:transmembrane transporter activity"/>
    <property type="evidence" value="ECO:0007669"/>
    <property type="project" value="UniProtKB-UniRule"/>
</dbReference>
<feature type="transmembrane region" description="Helical" evidence="6">
    <location>
        <begin position="582"/>
        <end position="604"/>
    </location>
</feature>
<comment type="caution">
    <text evidence="8">The sequence shown here is derived from an EMBL/GenBank/DDBJ whole genome shotgun (WGS) entry which is preliminary data.</text>
</comment>
<dbReference type="InParanoid" id="A0A6L2Q093"/>
<dbReference type="GO" id="GO:0005886">
    <property type="term" value="C:plasma membrane"/>
    <property type="evidence" value="ECO:0007669"/>
    <property type="project" value="UniProtKB-SubCell"/>
</dbReference>
<feature type="compositionally biased region" description="Polar residues" evidence="7">
    <location>
        <begin position="654"/>
        <end position="672"/>
    </location>
</feature>
<evidence type="ECO:0000256" key="3">
    <source>
        <dbReference type="ARBA" id="ARBA00022692"/>
    </source>
</evidence>
<keyword evidence="4 6" id="KW-1133">Transmembrane helix</keyword>
<evidence type="ECO:0000256" key="4">
    <source>
        <dbReference type="ARBA" id="ARBA00022989"/>
    </source>
</evidence>
<protein>
    <recommendedName>
        <fullName evidence="6">Choline transporter-like protein</fullName>
    </recommendedName>
</protein>
<keyword evidence="9" id="KW-1185">Reference proteome</keyword>
<dbReference type="Proteomes" id="UP000502823">
    <property type="component" value="Unassembled WGS sequence"/>
</dbReference>
<dbReference type="InterPro" id="IPR007603">
    <property type="entry name" value="Choline_transptr-like"/>
</dbReference>
<feature type="transmembrane region" description="Helical" evidence="6">
    <location>
        <begin position="239"/>
        <end position="257"/>
    </location>
</feature>
<dbReference type="PANTHER" id="PTHR12385:SF96">
    <property type="entry name" value="CHOLINE TRANSPORTER-LIKE PROTEIN"/>
    <property type="match status" value="1"/>
</dbReference>
<reference evidence="9" key="1">
    <citation type="submission" date="2020-01" db="EMBL/GenBank/DDBJ databases">
        <title>Draft genome sequence of the Termite Coptotermes fromosanus.</title>
        <authorList>
            <person name="Itakura S."/>
            <person name="Yosikawa Y."/>
            <person name="Umezawa K."/>
        </authorList>
    </citation>
    <scope>NUCLEOTIDE SEQUENCE [LARGE SCALE GENOMIC DNA]</scope>
</reference>
<comment type="subcellular location">
    <subcellularLocation>
        <location evidence="6">Cell membrane</location>
        <topology evidence="6">Multi-pass membrane protein</topology>
    </subcellularLocation>
    <subcellularLocation>
        <location evidence="1">Membrane</location>
        <topology evidence="1">Multi-pass membrane protein</topology>
    </subcellularLocation>
</comment>
<dbReference type="OrthoDB" id="420519at2759"/>
<comment type="similarity">
    <text evidence="2 6">Belongs to the CTL (choline transporter-like) family.</text>
</comment>
<comment type="function">
    <text evidence="6">Choline transporter.</text>
</comment>
<evidence type="ECO:0000256" key="1">
    <source>
        <dbReference type="ARBA" id="ARBA00004141"/>
    </source>
</evidence>
<feature type="transmembrane region" description="Helical" evidence="6">
    <location>
        <begin position="348"/>
        <end position="372"/>
    </location>
</feature>
<dbReference type="PANTHER" id="PTHR12385">
    <property type="entry name" value="CHOLINE TRANSPORTER-LIKE (SLC FAMILY 44)"/>
    <property type="match status" value="1"/>
</dbReference>
<sequence>MVLARGKKPESNPFPPVAAPSGSSSVDMTVKSMGLQWAGTVPGMEGVREYKIFGCHGSLSCIIWIQQSVVSSEVEGTSYGTGSVLDNISKGEGNESEFQGPVKNRSCTDVLFLFIMLLFTISLVVLIIYCANNGDIYRILNGYDTCGNVCGRYNEPVKEYDKLGVCLGEDMSVKRLLQISWTGQVRRQCVDTCNDGYEKIFNRCIEGTDKPTGNTVSRTGYKNFFQEVSEDLDMSWREILYLCLIAFGFSLIILILFRCFVGILAWLVLIGVTLACIGGTIYLWVLWKSMKDELKDTEDSTDVTCHLAYAIAATIVTVIVLLVILVMRKRIKLVIQLFKEAGKAINSMPLLLFEPLLTFVALGAVVAAWLIFSLVIESSGFFTPGNPASYEKNPTMKVTRWYNLMGLFWFVQFCTGCQHMIIAGAVAKWFFTRNKSNLGFPIFTSFYNLVRYHLGTVAMGSLIIALVHLVRTILAAIQYQVKGHENAVSRCVFRTCQCCLYCFEKVLKYLSRNAYIETAIFGYNFCRGGQQAFKHLSSNALRVSAINSVGDFVLFLGKALVVIATILIGIKMFDEKTSVRHVWVPLVLVGIFAYIVADCFITVYEMAIDTIFLCFCEDCEQNDGLSRPYFMSRGLMEFVQNSKKALDVLDASSMPPSQAWSTASTRQATSAK</sequence>
<evidence type="ECO:0000256" key="2">
    <source>
        <dbReference type="ARBA" id="ARBA00007168"/>
    </source>
</evidence>
<feature type="transmembrane region" description="Helical" evidence="6">
    <location>
        <begin position="452"/>
        <end position="477"/>
    </location>
</feature>
<feature type="region of interest" description="Disordered" evidence="7">
    <location>
        <begin position="653"/>
        <end position="672"/>
    </location>
</feature>
<dbReference type="AlphaFoldDB" id="A0A6L2Q093"/>